<feature type="compositionally biased region" description="Basic and acidic residues" evidence="1">
    <location>
        <begin position="26"/>
        <end position="65"/>
    </location>
</feature>
<evidence type="ECO:0000256" key="1">
    <source>
        <dbReference type="SAM" id="MobiDB-lite"/>
    </source>
</evidence>
<comment type="caution">
    <text evidence="2">The sequence shown here is derived from an EMBL/GenBank/DDBJ whole genome shotgun (WGS) entry which is preliminary data.</text>
</comment>
<evidence type="ECO:0000313" key="2">
    <source>
        <dbReference type="EMBL" id="CAK9184378.1"/>
    </source>
</evidence>
<reference evidence="2 3" key="1">
    <citation type="submission" date="2024-02" db="EMBL/GenBank/DDBJ databases">
        <authorList>
            <person name="Vignale AGUSTIN F."/>
            <person name="Sosa J E."/>
            <person name="Modenutti C."/>
        </authorList>
    </citation>
    <scope>NUCLEOTIDE SEQUENCE [LARGE SCALE GENOMIC DNA]</scope>
</reference>
<gene>
    <name evidence="2" type="ORF">ILEXP_LOCUS54696</name>
</gene>
<accession>A0ABC8UTH7</accession>
<dbReference type="EMBL" id="CAUOFW020008946">
    <property type="protein sequence ID" value="CAK9184378.1"/>
    <property type="molecule type" value="Genomic_DNA"/>
</dbReference>
<keyword evidence="3" id="KW-1185">Reference proteome</keyword>
<proteinExistence type="predicted"/>
<sequence>MKILDGEESSMRRPRSFACRSCKKQGHGEEECRKQKLPKQMDDAEGKDLEKNKSNSDKIFKEGRKGKQTQQIDKGKKVQQDDNAGAANEEGQRAHRRNLEKSKQPNFGQQSKGIWKQQNKEKSIGNPCANVLDSSANVEADSSANIEAEISALSAGNQQTSMQVEALHPIDLERGDRSGKDDAPRINLVVDLNAGFPNEVVENAQVQPDSVLPNAGKSVPEEDSVPDPKLDSEKLHRVLNEQCQISSASTFFIDHYYVRRAGQELSMDDERGLQISKEPPDKGYHSDDGFSGSIKSLEAYSQDSEAMEIVVPGARSQGETDIANCVVDFFSSLYSTERHSLGKGLFSVMPKLVSAEDNFMLTAPVALEELKDILFSMFDCRRY</sequence>
<evidence type="ECO:0000313" key="3">
    <source>
        <dbReference type="Proteomes" id="UP001642360"/>
    </source>
</evidence>
<dbReference type="AlphaFoldDB" id="A0ABC8UTH7"/>
<feature type="compositionally biased region" description="Basic and acidic residues" evidence="1">
    <location>
        <begin position="90"/>
        <end position="103"/>
    </location>
</feature>
<protein>
    <submittedName>
        <fullName evidence="2">Uncharacterized protein</fullName>
    </submittedName>
</protein>
<feature type="compositionally biased region" description="Basic and acidic residues" evidence="1">
    <location>
        <begin position="269"/>
        <end position="288"/>
    </location>
</feature>
<feature type="region of interest" description="Disordered" evidence="1">
    <location>
        <begin position="207"/>
        <end position="229"/>
    </location>
</feature>
<organism evidence="2 3">
    <name type="scientific">Ilex paraguariensis</name>
    <name type="common">yerba mate</name>
    <dbReference type="NCBI Taxonomy" id="185542"/>
    <lineage>
        <taxon>Eukaryota</taxon>
        <taxon>Viridiplantae</taxon>
        <taxon>Streptophyta</taxon>
        <taxon>Embryophyta</taxon>
        <taxon>Tracheophyta</taxon>
        <taxon>Spermatophyta</taxon>
        <taxon>Magnoliopsida</taxon>
        <taxon>eudicotyledons</taxon>
        <taxon>Gunneridae</taxon>
        <taxon>Pentapetalae</taxon>
        <taxon>asterids</taxon>
        <taxon>campanulids</taxon>
        <taxon>Aquifoliales</taxon>
        <taxon>Aquifoliaceae</taxon>
        <taxon>Ilex</taxon>
    </lineage>
</organism>
<feature type="region of interest" description="Disordered" evidence="1">
    <location>
        <begin position="1"/>
        <end position="131"/>
    </location>
</feature>
<dbReference type="Proteomes" id="UP001642360">
    <property type="component" value="Unassembled WGS sequence"/>
</dbReference>
<name>A0ABC8UTH7_9AQUA</name>
<feature type="region of interest" description="Disordered" evidence="1">
    <location>
        <begin position="269"/>
        <end position="289"/>
    </location>
</feature>